<dbReference type="OrthoDB" id="9783590at2"/>
<dbReference type="RefSeq" id="WP_088561265.1">
    <property type="nucleotide sequence ID" value="NZ_FYEH01000005.1"/>
</dbReference>
<dbReference type="EMBL" id="FYEH01000005">
    <property type="protein sequence ID" value="SNB67172.1"/>
    <property type="molecule type" value="Genomic_DNA"/>
</dbReference>
<dbReference type="SUPFAM" id="SSF54631">
    <property type="entry name" value="CBS-domain pair"/>
    <property type="match status" value="1"/>
</dbReference>
<sequence>MQVQDIMTRAVVSVKPSSTLTQAIAKLLSNGISGVPVVDDDGKLVGILTEGDMLRRIETSTEPQTSRLMSFLRSTGSQAEEFVRTHSRRVRDIMTEEVESVAPDADLETAVNLMEKKHVKRLPVVKDGQLVGILSRSDLIRALGRRLQGEDRETPLADAEIKKRLAEALDGQVWYNDRDVRFEVRDGVVTLEGIVIDQRTRLALWVAAENVPGVKSVNDKLTFVDPLATSGVGI</sequence>
<dbReference type="InterPro" id="IPR000644">
    <property type="entry name" value="CBS_dom"/>
</dbReference>
<evidence type="ECO:0000256" key="1">
    <source>
        <dbReference type="ARBA" id="ARBA00023122"/>
    </source>
</evidence>
<dbReference type="Gene3D" id="3.10.580.10">
    <property type="entry name" value="CBS-domain"/>
    <property type="match status" value="1"/>
</dbReference>
<proteinExistence type="predicted"/>
<organism evidence="5 6">
    <name type="scientific">Arboricoccus pini</name>
    <dbReference type="NCBI Taxonomy" id="1963835"/>
    <lineage>
        <taxon>Bacteria</taxon>
        <taxon>Pseudomonadati</taxon>
        <taxon>Pseudomonadota</taxon>
        <taxon>Alphaproteobacteria</taxon>
        <taxon>Geminicoccales</taxon>
        <taxon>Geminicoccaceae</taxon>
        <taxon>Arboricoccus</taxon>
    </lineage>
</organism>
<evidence type="ECO:0000259" key="4">
    <source>
        <dbReference type="PROSITE" id="PS51371"/>
    </source>
</evidence>
<dbReference type="Pfam" id="PF00571">
    <property type="entry name" value="CBS"/>
    <property type="match status" value="2"/>
</dbReference>
<dbReference type="InterPro" id="IPR007055">
    <property type="entry name" value="BON_dom"/>
</dbReference>
<evidence type="ECO:0000259" key="3">
    <source>
        <dbReference type="PROSITE" id="PS50914"/>
    </source>
</evidence>
<dbReference type="PROSITE" id="PS50914">
    <property type="entry name" value="BON"/>
    <property type="match status" value="1"/>
</dbReference>
<gene>
    <name evidence="5" type="ORF">SAMN07250955_105271</name>
</gene>
<evidence type="ECO:0000313" key="5">
    <source>
        <dbReference type="EMBL" id="SNB67172.1"/>
    </source>
</evidence>
<dbReference type="PANTHER" id="PTHR43080:SF26">
    <property type="entry name" value="REGULATORY PROTEIN"/>
    <property type="match status" value="1"/>
</dbReference>
<name>A0A212R564_9PROT</name>
<feature type="domain" description="CBS" evidence="4">
    <location>
        <begin position="94"/>
        <end position="152"/>
    </location>
</feature>
<accession>A0A212R564</accession>
<dbReference type="Gene3D" id="3.30.1340.30">
    <property type="match status" value="1"/>
</dbReference>
<dbReference type="Pfam" id="PF04972">
    <property type="entry name" value="BON"/>
    <property type="match status" value="1"/>
</dbReference>
<dbReference type="PIRSF" id="PIRSF036990">
    <property type="entry name" value="UCP036990_CBS_BON"/>
    <property type="match status" value="1"/>
</dbReference>
<reference evidence="5 6" key="1">
    <citation type="submission" date="2017-06" db="EMBL/GenBank/DDBJ databases">
        <authorList>
            <person name="Kim H.J."/>
            <person name="Triplett B.A."/>
        </authorList>
    </citation>
    <scope>NUCLEOTIDE SEQUENCE [LARGE SCALE GENOMIC DNA]</scope>
    <source>
        <strain evidence="5 6">B29T1</strain>
    </source>
</reference>
<protein>
    <submittedName>
        <fullName evidence="5">BON domain-containing protein</fullName>
    </submittedName>
</protein>
<keyword evidence="1 2" id="KW-0129">CBS domain</keyword>
<keyword evidence="6" id="KW-1185">Reference proteome</keyword>
<evidence type="ECO:0000256" key="2">
    <source>
        <dbReference type="PROSITE-ProRule" id="PRU00703"/>
    </source>
</evidence>
<dbReference type="PROSITE" id="PS51371">
    <property type="entry name" value="CBS"/>
    <property type="match status" value="2"/>
</dbReference>
<dbReference type="SMART" id="SM00116">
    <property type="entry name" value="CBS"/>
    <property type="match status" value="2"/>
</dbReference>
<dbReference type="InterPro" id="IPR051257">
    <property type="entry name" value="Diverse_CBS-Domain"/>
</dbReference>
<dbReference type="AlphaFoldDB" id="A0A212R564"/>
<dbReference type="InterPro" id="IPR017080">
    <property type="entry name" value="UCP036990_CBS_BON"/>
</dbReference>
<dbReference type="CDD" id="cd04586">
    <property type="entry name" value="CBS_pair_BON_assoc"/>
    <property type="match status" value="1"/>
</dbReference>
<dbReference type="PANTHER" id="PTHR43080">
    <property type="entry name" value="CBS DOMAIN-CONTAINING PROTEIN CBSX3, MITOCHONDRIAL"/>
    <property type="match status" value="1"/>
</dbReference>
<dbReference type="InterPro" id="IPR046342">
    <property type="entry name" value="CBS_dom_sf"/>
</dbReference>
<evidence type="ECO:0000313" key="6">
    <source>
        <dbReference type="Proteomes" id="UP000197065"/>
    </source>
</evidence>
<feature type="domain" description="BON" evidence="3">
    <location>
        <begin position="157"/>
        <end position="225"/>
    </location>
</feature>
<dbReference type="Proteomes" id="UP000197065">
    <property type="component" value="Unassembled WGS sequence"/>
</dbReference>
<feature type="domain" description="CBS" evidence="4">
    <location>
        <begin position="7"/>
        <end position="66"/>
    </location>
</feature>